<evidence type="ECO:0000313" key="2">
    <source>
        <dbReference type="Proteomes" id="UP000231157"/>
    </source>
</evidence>
<accession>A0A2H0URT0</accession>
<dbReference type="Pfam" id="PF13483">
    <property type="entry name" value="Lactamase_B_3"/>
    <property type="match status" value="1"/>
</dbReference>
<organism evidence="1 2">
    <name type="scientific">Candidatus Harrisonbacteria bacterium CG10_big_fil_rev_8_21_14_0_10_40_38</name>
    <dbReference type="NCBI Taxonomy" id="1974583"/>
    <lineage>
        <taxon>Bacteria</taxon>
        <taxon>Candidatus Harrisoniibacteriota</taxon>
    </lineage>
</organism>
<name>A0A2H0URT0_9BACT</name>
<proteinExistence type="predicted"/>
<evidence type="ECO:0000313" key="1">
    <source>
        <dbReference type="EMBL" id="PIR89063.1"/>
    </source>
</evidence>
<dbReference type="Proteomes" id="UP000231157">
    <property type="component" value="Unassembled WGS sequence"/>
</dbReference>
<evidence type="ECO:0008006" key="3">
    <source>
        <dbReference type="Google" id="ProtNLM"/>
    </source>
</evidence>
<sequence>MKITFYANACCVYECDGFRLLSDPWIIDGAFEGAWYHYPPLSTKPEDLKNVDALYLSHLHPDHFDPKTLPVFRRDIPIVILRREKNYLEKLLRKMKFSNILLIEDGASTTLGPFNLTMYGPFETHVFYDASIGYHIDSALVVDDGKHVVLNANDNRPSERSAHELKERHPNIMVAQLMYAGASPYPSCFNNLTDDEKLREHDGVVERSLAHMVKIAKILEPDFVMPFAGEFVLGGKGWRKNRFLGTTTPENAGQFAKIHGLSPLLLNEGMSFDLESGKTIGTYVPVDTFVRDRYIEEVISKERYPFEDDCLKDSSWFHEILPFARAHLWNAQQRYRYFPDLCLYLSVRDEYFVIDWEKEEGFFIKRNEFREPFITYSLPLTLLQRIMTRQAHWNNAELGCHVDFIRQPNKYLPDMHALISFFHA</sequence>
<comment type="caution">
    <text evidence="1">The sequence shown here is derived from an EMBL/GenBank/DDBJ whole genome shotgun (WGS) entry which is preliminary data.</text>
</comment>
<dbReference type="PANTHER" id="PTHR43546">
    <property type="entry name" value="UPF0173 METAL-DEPENDENT HYDROLASE MJ1163-RELATED"/>
    <property type="match status" value="1"/>
</dbReference>
<dbReference type="Gene3D" id="3.60.15.10">
    <property type="entry name" value="Ribonuclease Z/Hydroxyacylglutathione hydrolase-like"/>
    <property type="match status" value="1"/>
</dbReference>
<dbReference type="InterPro" id="IPR050114">
    <property type="entry name" value="UPF0173_UPF0282_UlaG_hydrolase"/>
</dbReference>
<dbReference type="EMBL" id="PFAZ01000008">
    <property type="protein sequence ID" value="PIR89063.1"/>
    <property type="molecule type" value="Genomic_DNA"/>
</dbReference>
<protein>
    <recommendedName>
        <fullName evidence="3">MBL fold metallo-hydrolase</fullName>
    </recommendedName>
</protein>
<reference evidence="2" key="1">
    <citation type="submission" date="2017-09" db="EMBL/GenBank/DDBJ databases">
        <title>Depth-based differentiation of microbial function through sediment-hosted aquifers and enrichment of novel symbionts in the deep terrestrial subsurface.</title>
        <authorList>
            <person name="Probst A.J."/>
            <person name="Ladd B."/>
            <person name="Jarett J.K."/>
            <person name="Geller-Mcgrath D.E."/>
            <person name="Sieber C.M.K."/>
            <person name="Emerson J.B."/>
            <person name="Anantharaman K."/>
            <person name="Thomas B.C."/>
            <person name="Malmstrom R."/>
            <person name="Stieglmeier M."/>
            <person name="Klingl A."/>
            <person name="Woyke T."/>
            <person name="Ryan C.M."/>
            <person name="Banfield J.F."/>
        </authorList>
    </citation>
    <scope>NUCLEOTIDE SEQUENCE [LARGE SCALE GENOMIC DNA]</scope>
</reference>
<dbReference type="AlphaFoldDB" id="A0A2H0URT0"/>
<dbReference type="InterPro" id="IPR036866">
    <property type="entry name" value="RibonucZ/Hydroxyglut_hydro"/>
</dbReference>
<gene>
    <name evidence="1" type="ORF">COU07_03160</name>
</gene>
<dbReference type="SUPFAM" id="SSF56281">
    <property type="entry name" value="Metallo-hydrolase/oxidoreductase"/>
    <property type="match status" value="1"/>
</dbReference>